<dbReference type="eggNOG" id="COG5378">
    <property type="taxonomic scope" value="Bacteria"/>
</dbReference>
<evidence type="ECO:0000313" key="7">
    <source>
        <dbReference type="Proteomes" id="UP000008366"/>
    </source>
</evidence>
<keyword evidence="3" id="KW-0378">Hydrolase</keyword>
<dbReference type="GO" id="GO:0046872">
    <property type="term" value="F:metal ion binding"/>
    <property type="evidence" value="ECO:0007669"/>
    <property type="project" value="UniProtKB-KW"/>
</dbReference>
<dbReference type="GO" id="GO:0016787">
    <property type="term" value="F:hydrolase activity"/>
    <property type="evidence" value="ECO:0007669"/>
    <property type="project" value="UniProtKB-KW"/>
</dbReference>
<evidence type="ECO:0000259" key="5">
    <source>
        <dbReference type="Pfam" id="PF10130"/>
    </source>
</evidence>
<dbReference type="AlphaFoldDB" id="K6WPT5"/>
<evidence type="ECO:0000256" key="4">
    <source>
        <dbReference type="ARBA" id="ARBA00022842"/>
    </source>
</evidence>
<gene>
    <name evidence="6" type="ORF">KILIM_026_00720</name>
</gene>
<dbReference type="EMBL" id="BAHD01000026">
    <property type="protein sequence ID" value="GAB95801.1"/>
    <property type="molecule type" value="Genomic_DNA"/>
</dbReference>
<dbReference type="Proteomes" id="UP000008366">
    <property type="component" value="Unassembled WGS sequence"/>
</dbReference>
<organism evidence="6 7">
    <name type="scientific">Kineosphaera limosa NBRC 100340</name>
    <dbReference type="NCBI Taxonomy" id="1184609"/>
    <lineage>
        <taxon>Bacteria</taxon>
        <taxon>Bacillati</taxon>
        <taxon>Actinomycetota</taxon>
        <taxon>Actinomycetes</taxon>
        <taxon>Micrococcales</taxon>
        <taxon>Dermatophilaceae</taxon>
        <taxon>Kineosphaera</taxon>
    </lineage>
</organism>
<dbReference type="STRING" id="1184609.KILIM_026_00720"/>
<dbReference type="OrthoDB" id="68993at2"/>
<reference evidence="6 7" key="1">
    <citation type="submission" date="2012-08" db="EMBL/GenBank/DDBJ databases">
        <title>Whole genome shotgun sequence of Kineosphaera limosa NBRC 100340.</title>
        <authorList>
            <person name="Yoshida I."/>
            <person name="Isaki S."/>
            <person name="Hosoyama A."/>
            <person name="Tsuchikane K."/>
            <person name="Katsumata H."/>
            <person name="Ando Y."/>
            <person name="Ohji S."/>
            <person name="Hamada M."/>
            <person name="Tamura T."/>
            <person name="Yamazoe A."/>
            <person name="Yamazaki S."/>
            <person name="Fujita N."/>
        </authorList>
    </citation>
    <scope>NUCLEOTIDE SEQUENCE [LARGE SCALE GENOMIC DNA]</scope>
    <source>
        <strain evidence="6 7">NBRC 100340</strain>
    </source>
</reference>
<dbReference type="InterPro" id="IPR002716">
    <property type="entry name" value="PIN_dom"/>
</dbReference>
<feature type="domain" description="PIN" evidence="5">
    <location>
        <begin position="7"/>
        <end position="141"/>
    </location>
</feature>
<dbReference type="InterPro" id="IPR029060">
    <property type="entry name" value="PIN-like_dom_sf"/>
</dbReference>
<keyword evidence="7" id="KW-1185">Reference proteome</keyword>
<dbReference type="CDD" id="cd09854">
    <property type="entry name" value="PIN_VapC-like"/>
    <property type="match status" value="1"/>
</dbReference>
<dbReference type="GO" id="GO:0004518">
    <property type="term" value="F:nuclease activity"/>
    <property type="evidence" value="ECO:0007669"/>
    <property type="project" value="UniProtKB-KW"/>
</dbReference>
<keyword evidence="1" id="KW-0540">Nuclease</keyword>
<name>K6WPT5_9MICO</name>
<protein>
    <recommendedName>
        <fullName evidence="5">PIN domain-containing protein</fullName>
    </recommendedName>
</protein>
<evidence type="ECO:0000256" key="3">
    <source>
        <dbReference type="ARBA" id="ARBA00022801"/>
    </source>
</evidence>
<dbReference type="SUPFAM" id="SSF88723">
    <property type="entry name" value="PIN domain-like"/>
    <property type="match status" value="1"/>
</dbReference>
<dbReference type="RefSeq" id="WP_006592333.1">
    <property type="nucleotide sequence ID" value="NZ_BAHD01000026.1"/>
</dbReference>
<proteinExistence type="predicted"/>
<comment type="caution">
    <text evidence="6">The sequence shown here is derived from an EMBL/GenBank/DDBJ whole genome shotgun (WGS) entry which is preliminary data.</text>
</comment>
<evidence type="ECO:0000256" key="1">
    <source>
        <dbReference type="ARBA" id="ARBA00022722"/>
    </source>
</evidence>
<accession>K6WPT5</accession>
<keyword evidence="2" id="KW-0479">Metal-binding</keyword>
<evidence type="ECO:0000313" key="6">
    <source>
        <dbReference type="EMBL" id="GAB95801.1"/>
    </source>
</evidence>
<keyword evidence="4" id="KW-0460">Magnesium</keyword>
<sequence length="144" mass="16130">MAARGLVLDANILVRAVLGRRVKELIATYAPHIDFVSPTIAYEDAERHLPEILTKHGRAPEVGPALDFLFALRRTVTAVPEEAYESQKVTALARIAQRDSDDWPVLATAILLRCPIWTEDNDFFGTGVPTWTTDRVELYLKNTD</sequence>
<dbReference type="Pfam" id="PF10130">
    <property type="entry name" value="PIN_2"/>
    <property type="match status" value="1"/>
</dbReference>
<evidence type="ECO:0000256" key="2">
    <source>
        <dbReference type="ARBA" id="ARBA00022723"/>
    </source>
</evidence>